<dbReference type="InterPro" id="IPR007219">
    <property type="entry name" value="XnlR_reg_dom"/>
</dbReference>
<evidence type="ECO:0000256" key="1">
    <source>
        <dbReference type="ARBA" id="ARBA00001917"/>
    </source>
</evidence>
<dbReference type="GO" id="GO:0050660">
    <property type="term" value="F:flavin adenine dinucleotide binding"/>
    <property type="evidence" value="ECO:0007669"/>
    <property type="project" value="InterPro"/>
</dbReference>
<dbReference type="GO" id="GO:0006351">
    <property type="term" value="P:DNA-templated transcription"/>
    <property type="evidence" value="ECO:0007669"/>
    <property type="project" value="InterPro"/>
</dbReference>
<dbReference type="InterPro" id="IPR013087">
    <property type="entry name" value="Znf_C2H2_type"/>
</dbReference>
<feature type="compositionally biased region" description="Polar residues" evidence="24">
    <location>
        <begin position="94"/>
        <end position="104"/>
    </location>
</feature>
<feature type="region of interest" description="Disordered" evidence="24">
    <location>
        <begin position="594"/>
        <end position="616"/>
    </location>
</feature>
<keyword evidence="7" id="KW-0479">Metal-binding</keyword>
<feature type="region of interest" description="Disordered" evidence="24">
    <location>
        <begin position="453"/>
        <end position="518"/>
    </location>
</feature>
<dbReference type="PANTHER" id="PTHR11082:SF5">
    <property type="entry name" value="TRNA-DIHYDROURIDINE(16_17) SYNTHASE [NAD(P)(+)]-LIKE"/>
    <property type="match status" value="1"/>
</dbReference>
<keyword evidence="12" id="KW-0560">Oxidoreductase</keyword>
<dbReference type="FunFam" id="3.30.160.60:FF:002058">
    <property type="entry name" value="YML081W-like protein"/>
    <property type="match status" value="1"/>
</dbReference>
<feature type="region of interest" description="Disordered" evidence="24">
    <location>
        <begin position="139"/>
        <end position="176"/>
    </location>
</feature>
<evidence type="ECO:0000256" key="15">
    <source>
        <dbReference type="ARBA" id="ARBA00038313"/>
    </source>
</evidence>
<keyword evidence="14" id="KW-0539">Nucleus</keyword>
<feature type="compositionally biased region" description="Polar residues" evidence="24">
    <location>
        <begin position="237"/>
        <end position="247"/>
    </location>
</feature>
<feature type="compositionally biased region" description="Low complexity" evidence="24">
    <location>
        <begin position="373"/>
        <end position="388"/>
    </location>
</feature>
<feature type="compositionally biased region" description="Polar residues" evidence="24">
    <location>
        <begin position="147"/>
        <end position="165"/>
    </location>
</feature>
<dbReference type="SUPFAM" id="SSF57667">
    <property type="entry name" value="beta-beta-alpha zinc fingers"/>
    <property type="match status" value="1"/>
</dbReference>
<dbReference type="GO" id="GO:0005634">
    <property type="term" value="C:nucleus"/>
    <property type="evidence" value="ECO:0007669"/>
    <property type="project" value="UniProtKB-SubCell"/>
</dbReference>
<evidence type="ECO:0000259" key="25">
    <source>
        <dbReference type="PROSITE" id="PS50157"/>
    </source>
</evidence>
<accession>A0A2V1AS86</accession>
<comment type="catalytic activity">
    <reaction evidence="18">
        <text>5,6-dihydrouridine(16) in tRNA + NADP(+) = uridine(16) in tRNA + NADPH + H(+)</text>
        <dbReference type="Rhea" id="RHEA:53376"/>
        <dbReference type="Rhea" id="RHEA-COMP:13543"/>
        <dbReference type="Rhea" id="RHEA-COMP:13544"/>
        <dbReference type="ChEBI" id="CHEBI:15378"/>
        <dbReference type="ChEBI" id="CHEBI:57783"/>
        <dbReference type="ChEBI" id="CHEBI:58349"/>
        <dbReference type="ChEBI" id="CHEBI:65315"/>
        <dbReference type="ChEBI" id="CHEBI:74443"/>
        <dbReference type="EC" id="1.3.1.88"/>
    </reaction>
    <physiologicalReaction direction="right-to-left" evidence="18">
        <dbReference type="Rhea" id="RHEA:53378"/>
    </physiologicalReaction>
</comment>
<evidence type="ECO:0000313" key="26">
    <source>
        <dbReference type="EMBL" id="PVH20153.1"/>
    </source>
</evidence>
<dbReference type="Pfam" id="PF00096">
    <property type="entry name" value="zf-C2H2"/>
    <property type="match status" value="1"/>
</dbReference>
<evidence type="ECO:0000256" key="17">
    <source>
        <dbReference type="ARBA" id="ARBA00047287"/>
    </source>
</evidence>
<evidence type="ECO:0000256" key="19">
    <source>
        <dbReference type="ARBA" id="ARBA00048342"/>
    </source>
</evidence>
<dbReference type="RefSeq" id="XP_025341093.1">
    <property type="nucleotide sequence ID" value="XM_025485628.1"/>
</dbReference>
<keyword evidence="5" id="KW-0507">mRNA processing</keyword>
<evidence type="ECO:0000256" key="14">
    <source>
        <dbReference type="ARBA" id="ARBA00023242"/>
    </source>
</evidence>
<dbReference type="Gene3D" id="3.30.160.60">
    <property type="entry name" value="Classic Zinc Finger"/>
    <property type="match status" value="2"/>
</dbReference>
<feature type="compositionally biased region" description="Polar residues" evidence="24">
    <location>
        <begin position="453"/>
        <end position="496"/>
    </location>
</feature>
<dbReference type="CDD" id="cd02801">
    <property type="entry name" value="DUS_like_FMN"/>
    <property type="match status" value="1"/>
</dbReference>
<name>A0A2V1AS86_9ASCO</name>
<keyword evidence="27" id="KW-1185">Reference proteome</keyword>
<dbReference type="EC" id="1.3.1.88" evidence="16"/>
<comment type="cofactor">
    <cofactor evidence="1">
        <name>FMN</name>
        <dbReference type="ChEBI" id="CHEBI:58210"/>
    </cofactor>
</comment>
<dbReference type="SMART" id="SM00355">
    <property type="entry name" value="ZnF_C2H2"/>
    <property type="match status" value="2"/>
</dbReference>
<keyword evidence="10" id="KW-0862">Zinc</keyword>
<keyword evidence="6" id="KW-0819">tRNA processing</keyword>
<sequence>MIANSPSKSRTSSVSSYSGPTQPIPKKSLQIRTDKPRPHVCAICTRGFARLEHLKRHERSHTNEKPFQCAACGRCFARRDLVLRHQQKLHSQVGRRSSLPNVPTSAPGAMNGQAGAGSESATSTPSNEHIIVLQNNTDAKAPLPDSRASSPSGLHVSNSANSSPARNIGASPSPANNVSFRSASFAYGNYDNANGASKHNMPSPNTNSSLNTPLANLGTTTQLQLRRASHAVDPAQPNITQQPSPVTGDSPDLKDKKANMNWGDDIGKMNYKQFSHLQHLEQQHQSQYRHTSFSAVSGASYTNLKDALAIQSHQIPDVPQQVGFSTPQHTIAEMDSKGLSTAEYGNFADWYGDNSDKGDFMDLADELSLPQHSYPSRSNSASSNQPSAGRQGFQSRLNTIPSESQLAGNNDMLDMAFYSNQIHQFNSPSHPHYIKDNTLLNLGVPTNLEGSQDFLSLPTSDTPLDTQAQSTANVPSQTLASQMTNSQDANNSTAGTTKPKPRTSRQPSIKKHKSSSVSLDKEFKRAKLGFVNDTENLDWVNEIMAVPVASEFPKASHDTGFMGMPYLNADRSPDEVLTLFKHRQDDLVKQRSLVNTADAIDTPGRRPSQPLSRQPSKVQFTIGDGHQSSCVTKELRNRIVTISNMSDSQFPPLEDLNTYMSLYESEFNIYFPFIHMPSLRNPMVDNYENIPLILSMCAIGALYSYHDSNTLLLFNLSKFHIHNFFEKEVTADKLNQRKVPLMAHQSLVLHIFISMFLNEPNMLEITTKQMNSMVGLIRSTNFHRPLDQFLIPPPPIKNETELGIIQNNYDYFIMAQTRIRTILCFYELEVVRSCLLGSSMPMSGAEILSGTPCRDEKLYTADNSRDWYYQYRKADNKDLVSITNNEGLNDLFDKLKNQFPLDSLLPFNTLLVLLMYIHETISKEWKKYEGITSSFKWRTESKPMLERLISSWEVLFAKNGGFFKINKHNAHILNAHKDLQMILPLLQLAKMRLCVNITPVTEKVLHKDWSQMSTLLNDFENDPEALKTAASHATEILRVWTHNIESLNDSKQVSVRTPVFFVTCIFAAILVLQKALHALENQKTLSVQDRVFWLEAEALLTNIEKTLSPNEDSNSYSEFLRKSSQGVFDFVLSPSFRTNIESVIAHANMNEETQFDNAIGNCKLSVQALGLGVRILADAPLWPLAMGKASYFLKINMTAEKGQGRQLFEKIGSPKTIVAPMVDHSELAWRILSRRYGAELCYTPMFHARLFATDEKYRNKMFCEMDGDEEKDRPLVVQFCANDPEYLLQAAQLVETRCDAVDLNLGCPQGIARKGNYGAFLMDDWDLVYKLINKLHKNLKCAVTAKIRVYDDWEKSLEYAKMVIAAGAQFITIHGRTRDMKGQKTGLANWDILRYLRDNLPEDQVFFANGNILYPMDLERCTDQVDCDAVMSAEGNLYNPGVFWTKNNDKEKQFPRVDKLLREYFEIVKECPGEASRVAMKSHFFKLMYEFLNVHRELRPIIGKTSVSASFDEWEKIVKQVEDIVAKIYEKDDIEELDKIVDGPTESWGGHYKKVPYWRCQPYFRTVDGQKQNMRELEVAAINKRKNDFTEEDRKKAKVVSG</sequence>
<comment type="catalytic activity">
    <reaction evidence="22">
        <text>5,6-dihydrouridine(17) in tRNA + NADP(+) = uridine(17) in tRNA + NADPH + H(+)</text>
        <dbReference type="Rhea" id="RHEA:53368"/>
        <dbReference type="Rhea" id="RHEA-COMP:13541"/>
        <dbReference type="Rhea" id="RHEA-COMP:13542"/>
        <dbReference type="ChEBI" id="CHEBI:15378"/>
        <dbReference type="ChEBI" id="CHEBI:57783"/>
        <dbReference type="ChEBI" id="CHEBI:58349"/>
        <dbReference type="ChEBI" id="CHEBI:65315"/>
        <dbReference type="ChEBI" id="CHEBI:74443"/>
        <dbReference type="EC" id="1.3.1.88"/>
    </reaction>
    <physiologicalReaction direction="right-to-left" evidence="22">
        <dbReference type="Rhea" id="RHEA:53370"/>
    </physiologicalReaction>
</comment>
<organism evidence="26 27">
    <name type="scientific">Candidozyma haemuli</name>
    <dbReference type="NCBI Taxonomy" id="45357"/>
    <lineage>
        <taxon>Eukaryota</taxon>
        <taxon>Fungi</taxon>
        <taxon>Dikarya</taxon>
        <taxon>Ascomycota</taxon>
        <taxon>Saccharomycotina</taxon>
        <taxon>Pichiomycetes</taxon>
        <taxon>Metschnikowiaceae</taxon>
        <taxon>Candidozyma</taxon>
    </lineage>
</organism>
<keyword evidence="3" id="KW-0285">Flavoprotein</keyword>
<dbReference type="Gene3D" id="3.20.20.70">
    <property type="entry name" value="Aldolase class I"/>
    <property type="match status" value="1"/>
</dbReference>
<dbReference type="GeneID" id="37007264"/>
<keyword evidence="9 23" id="KW-0863">Zinc-finger</keyword>
<feature type="region of interest" description="Disordered" evidence="24">
    <location>
        <begin position="87"/>
        <end position="125"/>
    </location>
</feature>
<evidence type="ECO:0000256" key="7">
    <source>
        <dbReference type="ARBA" id="ARBA00022723"/>
    </source>
</evidence>
<evidence type="ECO:0000256" key="16">
    <source>
        <dbReference type="ARBA" id="ARBA00038890"/>
    </source>
</evidence>
<comment type="subcellular location">
    <subcellularLocation>
        <location evidence="2">Nucleus</location>
    </subcellularLocation>
</comment>
<dbReference type="CDD" id="cd12148">
    <property type="entry name" value="fungal_TF_MHR"/>
    <property type="match status" value="1"/>
</dbReference>
<evidence type="ECO:0000256" key="6">
    <source>
        <dbReference type="ARBA" id="ARBA00022694"/>
    </source>
</evidence>
<feature type="domain" description="C2H2-type" evidence="25">
    <location>
        <begin position="39"/>
        <end position="66"/>
    </location>
</feature>
<evidence type="ECO:0000256" key="24">
    <source>
        <dbReference type="SAM" id="MobiDB-lite"/>
    </source>
</evidence>
<evidence type="ECO:0000256" key="12">
    <source>
        <dbReference type="ARBA" id="ARBA00023002"/>
    </source>
</evidence>
<feature type="region of interest" description="Disordered" evidence="24">
    <location>
        <begin position="370"/>
        <end position="393"/>
    </location>
</feature>
<gene>
    <name evidence="26" type="ORF">CXQ85_001933</name>
</gene>
<reference evidence="26 27" key="1">
    <citation type="submission" date="2017-12" db="EMBL/GenBank/DDBJ databases">
        <title>Genome Sequence of a Multidrug-Resistant Candida haemulonii Isolate from a Patient with Chronic Leg Ulcers in Israel.</title>
        <authorList>
            <person name="Chow N.A."/>
            <person name="Gade L."/>
            <person name="Batra D."/>
            <person name="Rowe L.A."/>
            <person name="Ben-Ami R."/>
            <person name="Loparev V.N."/>
            <person name="Litvintseva A.P."/>
        </authorList>
    </citation>
    <scope>NUCLEOTIDE SEQUENCE [LARGE SCALE GENOMIC DNA]</scope>
    <source>
        <strain evidence="26 27">B11899</strain>
    </source>
</reference>
<feature type="compositionally biased region" description="Basic residues" evidence="24">
    <location>
        <begin position="499"/>
        <end position="514"/>
    </location>
</feature>
<evidence type="ECO:0000256" key="22">
    <source>
        <dbReference type="ARBA" id="ARBA00049467"/>
    </source>
</evidence>
<dbReference type="PROSITE" id="PS00028">
    <property type="entry name" value="ZINC_FINGER_C2H2_1"/>
    <property type="match status" value="2"/>
</dbReference>
<evidence type="ECO:0000313" key="27">
    <source>
        <dbReference type="Proteomes" id="UP000244309"/>
    </source>
</evidence>
<evidence type="ECO:0000256" key="2">
    <source>
        <dbReference type="ARBA" id="ARBA00004123"/>
    </source>
</evidence>
<keyword evidence="8" id="KW-0677">Repeat</keyword>
<dbReference type="FunFam" id="3.30.160.60:FF:000145">
    <property type="entry name" value="Zinc finger protein 574"/>
    <property type="match status" value="1"/>
</dbReference>
<comment type="catalytic activity">
    <reaction evidence="19">
        <text>a 5,6-dihydrouridine in mRNA + NAD(+) = a uridine in mRNA + NADH + H(+)</text>
        <dbReference type="Rhea" id="RHEA:69851"/>
        <dbReference type="Rhea" id="RHEA-COMP:14658"/>
        <dbReference type="Rhea" id="RHEA-COMP:17789"/>
        <dbReference type="ChEBI" id="CHEBI:15378"/>
        <dbReference type="ChEBI" id="CHEBI:57540"/>
        <dbReference type="ChEBI" id="CHEBI:57945"/>
        <dbReference type="ChEBI" id="CHEBI:65315"/>
        <dbReference type="ChEBI" id="CHEBI:74443"/>
    </reaction>
    <physiologicalReaction direction="right-to-left" evidence="19">
        <dbReference type="Rhea" id="RHEA:69853"/>
    </physiologicalReaction>
</comment>
<feature type="compositionally biased region" description="Low complexity" evidence="24">
    <location>
        <begin position="1"/>
        <end position="18"/>
    </location>
</feature>
<dbReference type="InterPro" id="IPR035587">
    <property type="entry name" value="DUS-like_FMN-bd"/>
</dbReference>
<evidence type="ECO:0000256" key="3">
    <source>
        <dbReference type="ARBA" id="ARBA00022630"/>
    </source>
</evidence>
<dbReference type="OrthoDB" id="6077919at2759"/>
<dbReference type="Proteomes" id="UP000244309">
    <property type="component" value="Unassembled WGS sequence"/>
</dbReference>
<evidence type="ECO:0000256" key="13">
    <source>
        <dbReference type="ARBA" id="ARBA00023027"/>
    </source>
</evidence>
<dbReference type="STRING" id="45357.A0A2V1AS86"/>
<comment type="similarity">
    <text evidence="15">Belongs to the Dus family. Dus1 subfamily.</text>
</comment>
<dbReference type="EMBL" id="PKFO01000003">
    <property type="protein sequence ID" value="PVH20153.1"/>
    <property type="molecule type" value="Genomic_DNA"/>
</dbReference>
<dbReference type="SUPFAM" id="SSF51395">
    <property type="entry name" value="FMN-linked oxidoreductases"/>
    <property type="match status" value="1"/>
</dbReference>
<feature type="domain" description="C2H2-type" evidence="25">
    <location>
        <begin position="67"/>
        <end position="91"/>
    </location>
</feature>
<evidence type="ECO:0000256" key="8">
    <source>
        <dbReference type="ARBA" id="ARBA00022737"/>
    </source>
</evidence>
<dbReference type="GO" id="GO:0008270">
    <property type="term" value="F:zinc ion binding"/>
    <property type="evidence" value="ECO:0007669"/>
    <property type="project" value="UniProtKB-KW"/>
</dbReference>
<dbReference type="InterPro" id="IPR013785">
    <property type="entry name" value="Aldolase_TIM"/>
</dbReference>
<dbReference type="GO" id="GO:0017150">
    <property type="term" value="F:tRNA dihydrouridine synthase activity"/>
    <property type="evidence" value="ECO:0007669"/>
    <property type="project" value="InterPro"/>
</dbReference>
<comment type="catalytic activity">
    <reaction evidence="21">
        <text>a 5,6-dihydrouridine in mRNA + NADP(+) = a uridine in mRNA + NADPH + H(+)</text>
        <dbReference type="Rhea" id="RHEA:69855"/>
        <dbReference type="Rhea" id="RHEA-COMP:14658"/>
        <dbReference type="Rhea" id="RHEA-COMP:17789"/>
        <dbReference type="ChEBI" id="CHEBI:15378"/>
        <dbReference type="ChEBI" id="CHEBI:57783"/>
        <dbReference type="ChEBI" id="CHEBI:58349"/>
        <dbReference type="ChEBI" id="CHEBI:65315"/>
        <dbReference type="ChEBI" id="CHEBI:74443"/>
    </reaction>
    <physiologicalReaction direction="right-to-left" evidence="21">
        <dbReference type="Rhea" id="RHEA:69857"/>
    </physiologicalReaction>
</comment>
<evidence type="ECO:0000256" key="4">
    <source>
        <dbReference type="ARBA" id="ARBA00022643"/>
    </source>
</evidence>
<dbReference type="PANTHER" id="PTHR11082">
    <property type="entry name" value="TRNA-DIHYDROURIDINE SYNTHASE"/>
    <property type="match status" value="1"/>
</dbReference>
<evidence type="ECO:0000256" key="10">
    <source>
        <dbReference type="ARBA" id="ARBA00022833"/>
    </source>
</evidence>
<proteinExistence type="inferred from homology"/>
<dbReference type="Pfam" id="PF01207">
    <property type="entry name" value="Dus"/>
    <property type="match status" value="1"/>
</dbReference>
<evidence type="ECO:0000256" key="5">
    <source>
        <dbReference type="ARBA" id="ARBA00022664"/>
    </source>
</evidence>
<evidence type="ECO:0000256" key="18">
    <source>
        <dbReference type="ARBA" id="ARBA00047652"/>
    </source>
</evidence>
<feature type="region of interest" description="Disordered" evidence="24">
    <location>
        <begin position="1"/>
        <end position="33"/>
    </location>
</feature>
<dbReference type="InterPro" id="IPR036236">
    <property type="entry name" value="Znf_C2H2_sf"/>
</dbReference>
<dbReference type="PROSITE" id="PS50157">
    <property type="entry name" value="ZINC_FINGER_C2H2_2"/>
    <property type="match status" value="2"/>
</dbReference>
<comment type="caution">
    <text evidence="26">The sequence shown here is derived from an EMBL/GenBank/DDBJ whole genome shotgun (WGS) entry which is preliminary data.</text>
</comment>
<protein>
    <recommendedName>
        <fullName evidence="16">tRNA-dihydrouridine(16/17) synthase [NAD(P)(+)]</fullName>
        <ecNumber evidence="16">1.3.1.88</ecNumber>
    </recommendedName>
</protein>
<comment type="catalytic activity">
    <reaction evidence="20">
        <text>5,6-dihydrouridine(16) in tRNA + NAD(+) = uridine(16) in tRNA + NADH + H(+)</text>
        <dbReference type="Rhea" id="RHEA:53380"/>
        <dbReference type="Rhea" id="RHEA-COMP:13543"/>
        <dbReference type="Rhea" id="RHEA-COMP:13544"/>
        <dbReference type="ChEBI" id="CHEBI:15378"/>
        <dbReference type="ChEBI" id="CHEBI:57540"/>
        <dbReference type="ChEBI" id="CHEBI:57945"/>
        <dbReference type="ChEBI" id="CHEBI:65315"/>
        <dbReference type="ChEBI" id="CHEBI:74443"/>
        <dbReference type="EC" id="1.3.1.88"/>
    </reaction>
    <physiologicalReaction direction="right-to-left" evidence="20">
        <dbReference type="Rhea" id="RHEA:53382"/>
    </physiologicalReaction>
</comment>
<keyword evidence="4" id="KW-0288">FMN</keyword>
<evidence type="ECO:0000256" key="23">
    <source>
        <dbReference type="PROSITE-ProRule" id="PRU00042"/>
    </source>
</evidence>
<evidence type="ECO:0000256" key="20">
    <source>
        <dbReference type="ARBA" id="ARBA00048934"/>
    </source>
</evidence>
<evidence type="ECO:0000256" key="11">
    <source>
        <dbReference type="ARBA" id="ARBA00022857"/>
    </source>
</evidence>
<dbReference type="Pfam" id="PF04082">
    <property type="entry name" value="Fungal_trans"/>
    <property type="match status" value="1"/>
</dbReference>
<evidence type="ECO:0000256" key="9">
    <source>
        <dbReference type="ARBA" id="ARBA00022771"/>
    </source>
</evidence>
<evidence type="ECO:0000256" key="21">
    <source>
        <dbReference type="ARBA" id="ARBA00049447"/>
    </source>
</evidence>
<dbReference type="InterPro" id="IPR018517">
    <property type="entry name" value="tRNA_hU_synthase_CS"/>
</dbReference>
<dbReference type="GO" id="GO:0006397">
    <property type="term" value="P:mRNA processing"/>
    <property type="evidence" value="ECO:0007669"/>
    <property type="project" value="UniProtKB-KW"/>
</dbReference>
<dbReference type="PROSITE" id="PS01136">
    <property type="entry name" value="UPF0034"/>
    <property type="match status" value="1"/>
</dbReference>
<feature type="region of interest" description="Disordered" evidence="24">
    <location>
        <begin position="226"/>
        <end position="253"/>
    </location>
</feature>
<comment type="catalytic activity">
    <reaction evidence="17">
        <text>5,6-dihydrouridine(17) in tRNA + NAD(+) = uridine(17) in tRNA + NADH + H(+)</text>
        <dbReference type="Rhea" id="RHEA:53372"/>
        <dbReference type="Rhea" id="RHEA-COMP:13541"/>
        <dbReference type="Rhea" id="RHEA-COMP:13542"/>
        <dbReference type="ChEBI" id="CHEBI:15378"/>
        <dbReference type="ChEBI" id="CHEBI:57540"/>
        <dbReference type="ChEBI" id="CHEBI:57945"/>
        <dbReference type="ChEBI" id="CHEBI:65315"/>
        <dbReference type="ChEBI" id="CHEBI:74443"/>
        <dbReference type="EC" id="1.3.1.88"/>
    </reaction>
    <physiologicalReaction direction="right-to-left" evidence="17">
        <dbReference type="Rhea" id="RHEA:53374"/>
    </physiologicalReaction>
</comment>
<keyword evidence="11" id="KW-0521">NADP</keyword>
<dbReference type="GO" id="GO:0003677">
    <property type="term" value="F:DNA binding"/>
    <property type="evidence" value="ECO:0007669"/>
    <property type="project" value="InterPro"/>
</dbReference>
<keyword evidence="13" id="KW-0520">NAD</keyword>
<dbReference type="VEuPathDB" id="FungiDB:CXQ85_001933"/>